<sequence length="66" mass="7660">MNDFLNNTEFKTIPISEIEKGDFLVNLGPVLETEDVITHFNLIIDRLSEKQVIKFKRDIVLVTINQ</sequence>
<reference evidence="2" key="1">
    <citation type="submission" date="2016-10" db="EMBL/GenBank/DDBJ databases">
        <authorList>
            <person name="Varghese N."/>
            <person name="Submissions S."/>
        </authorList>
    </citation>
    <scope>NUCLEOTIDE SEQUENCE [LARGE SCALE GENOMIC DNA]</scope>
    <source>
        <strain evidence="2">DSM 17933</strain>
    </source>
</reference>
<dbReference type="STRING" id="405671.SAMN05421827_102242"/>
<keyword evidence="2" id="KW-1185">Reference proteome</keyword>
<dbReference type="RefSeq" id="WP_090497173.1">
    <property type="nucleotide sequence ID" value="NZ_FNCH01000002.1"/>
</dbReference>
<accession>A0A1G7QAX2</accession>
<evidence type="ECO:0000313" key="1">
    <source>
        <dbReference type="EMBL" id="SDF95643.1"/>
    </source>
</evidence>
<protein>
    <submittedName>
        <fullName evidence="1">Uncharacterized protein</fullName>
    </submittedName>
</protein>
<proteinExistence type="predicted"/>
<dbReference type="Proteomes" id="UP000199643">
    <property type="component" value="Unassembled WGS sequence"/>
</dbReference>
<dbReference type="EMBL" id="FNCH01000002">
    <property type="protein sequence ID" value="SDF95643.1"/>
    <property type="molecule type" value="Genomic_DNA"/>
</dbReference>
<evidence type="ECO:0000313" key="2">
    <source>
        <dbReference type="Proteomes" id="UP000199643"/>
    </source>
</evidence>
<gene>
    <name evidence="1" type="ORF">SAMN05421827_102242</name>
</gene>
<organism evidence="1 2">
    <name type="scientific">Pedobacter terrae</name>
    <dbReference type="NCBI Taxonomy" id="405671"/>
    <lineage>
        <taxon>Bacteria</taxon>
        <taxon>Pseudomonadati</taxon>
        <taxon>Bacteroidota</taxon>
        <taxon>Sphingobacteriia</taxon>
        <taxon>Sphingobacteriales</taxon>
        <taxon>Sphingobacteriaceae</taxon>
        <taxon>Pedobacter</taxon>
    </lineage>
</organism>
<dbReference type="AlphaFoldDB" id="A0A1G7QAX2"/>
<dbReference type="OrthoDB" id="771492at2"/>
<name>A0A1G7QAX2_9SPHI</name>